<evidence type="ECO:0000256" key="6">
    <source>
        <dbReference type="ARBA" id="ARBA00023136"/>
    </source>
</evidence>
<proteinExistence type="inferred from homology"/>
<evidence type="ECO:0000256" key="2">
    <source>
        <dbReference type="ARBA" id="ARBA00005811"/>
    </source>
</evidence>
<dbReference type="Pfam" id="PF02472">
    <property type="entry name" value="ExbD"/>
    <property type="match status" value="1"/>
</dbReference>
<comment type="subcellular location">
    <subcellularLocation>
        <location evidence="1">Cell membrane</location>
        <topology evidence="1">Single-pass membrane protein</topology>
    </subcellularLocation>
    <subcellularLocation>
        <location evidence="7">Cell membrane</location>
        <topology evidence="7">Single-pass type II membrane protein</topology>
    </subcellularLocation>
</comment>
<dbReference type="GeneID" id="28250335"/>
<gene>
    <name evidence="9" type="ORF">K529_010845</name>
</gene>
<evidence type="ECO:0000256" key="8">
    <source>
        <dbReference type="SAM" id="Phobius"/>
    </source>
</evidence>
<dbReference type="RefSeq" id="WP_005623030.1">
    <property type="nucleotide sequence ID" value="NZ_CP015230.1"/>
</dbReference>
<evidence type="ECO:0000256" key="1">
    <source>
        <dbReference type="ARBA" id="ARBA00004162"/>
    </source>
</evidence>
<reference evidence="9 10" key="1">
    <citation type="journal article" date="2016" name="ISME J.">
        <title>Global occurrence and heterogeneity of the Roseobacter-clade species Ruegeria mobilis.</title>
        <authorList>
            <person name="Sonnenschein E."/>
            <person name="Gram L."/>
        </authorList>
    </citation>
    <scope>NUCLEOTIDE SEQUENCE [LARGE SCALE GENOMIC DNA]</scope>
    <source>
        <strain evidence="9 10">F1926</strain>
    </source>
</reference>
<organism evidence="9 10">
    <name type="scientific">Tritonibacter mobilis F1926</name>
    <dbReference type="NCBI Taxonomy" id="1265309"/>
    <lineage>
        <taxon>Bacteria</taxon>
        <taxon>Pseudomonadati</taxon>
        <taxon>Pseudomonadota</taxon>
        <taxon>Alphaproteobacteria</taxon>
        <taxon>Rhodobacterales</taxon>
        <taxon>Paracoccaceae</taxon>
        <taxon>Tritonibacter</taxon>
    </lineage>
</organism>
<dbReference type="OrthoDB" id="7851776at2"/>
<dbReference type="KEGG" id="rmb:K529_010845"/>
<evidence type="ECO:0000256" key="5">
    <source>
        <dbReference type="ARBA" id="ARBA00022989"/>
    </source>
</evidence>
<feature type="transmembrane region" description="Helical" evidence="8">
    <location>
        <begin position="21"/>
        <end position="44"/>
    </location>
</feature>
<keyword evidence="5 8" id="KW-1133">Transmembrane helix</keyword>
<dbReference type="Proteomes" id="UP000013243">
    <property type="component" value="Chromosome"/>
</dbReference>
<evidence type="ECO:0000256" key="4">
    <source>
        <dbReference type="ARBA" id="ARBA00022692"/>
    </source>
</evidence>
<protein>
    <submittedName>
        <fullName evidence="9">Biopolymer transporter ExbD</fullName>
    </submittedName>
</protein>
<keyword evidence="3" id="KW-1003">Cell membrane</keyword>
<keyword evidence="6 8" id="KW-0472">Membrane</keyword>
<dbReference type="GO" id="GO:0005886">
    <property type="term" value="C:plasma membrane"/>
    <property type="evidence" value="ECO:0007669"/>
    <property type="project" value="UniProtKB-SubCell"/>
</dbReference>
<sequence length="151" mass="15932">MHINRLDLPVRKRRVTFTLTSLADVMFQLLVFFMLSSSLTPYALLTLNRTDAVSDQRVGSGAGSRPDTPLPSGAAVSAPLWNIGADGMVIQGQTFGFETLPDLVAALGDDLTPASVILIVKSSARVQDLATVLAHLQDAEVTAVQISAGGL</sequence>
<name>A0A1B1A3U6_9RHOB</name>
<dbReference type="STRING" id="1265309.K529_010845"/>
<evidence type="ECO:0000256" key="3">
    <source>
        <dbReference type="ARBA" id="ARBA00022475"/>
    </source>
</evidence>
<accession>A0A1B1A3U6</accession>
<evidence type="ECO:0000313" key="10">
    <source>
        <dbReference type="Proteomes" id="UP000013243"/>
    </source>
</evidence>
<evidence type="ECO:0000313" key="9">
    <source>
        <dbReference type="EMBL" id="ANP41263.1"/>
    </source>
</evidence>
<dbReference type="GO" id="GO:0015031">
    <property type="term" value="P:protein transport"/>
    <property type="evidence" value="ECO:0007669"/>
    <property type="project" value="UniProtKB-KW"/>
</dbReference>
<dbReference type="AlphaFoldDB" id="A0A1B1A3U6"/>
<evidence type="ECO:0000256" key="7">
    <source>
        <dbReference type="RuleBase" id="RU003879"/>
    </source>
</evidence>
<comment type="similarity">
    <text evidence="2 7">Belongs to the ExbD/TolR family.</text>
</comment>
<keyword evidence="7" id="KW-0813">Transport</keyword>
<dbReference type="GO" id="GO:0022857">
    <property type="term" value="F:transmembrane transporter activity"/>
    <property type="evidence" value="ECO:0007669"/>
    <property type="project" value="InterPro"/>
</dbReference>
<dbReference type="EMBL" id="CP015230">
    <property type="protein sequence ID" value="ANP41263.1"/>
    <property type="molecule type" value="Genomic_DNA"/>
</dbReference>
<keyword evidence="4 7" id="KW-0812">Transmembrane</keyword>
<dbReference type="InterPro" id="IPR003400">
    <property type="entry name" value="ExbD"/>
</dbReference>
<keyword evidence="7" id="KW-0653">Protein transport</keyword>